<name>A0A450W624_9GAMM</name>
<feature type="transmembrane region" description="Helical" evidence="1">
    <location>
        <begin position="94"/>
        <end position="112"/>
    </location>
</feature>
<evidence type="ECO:0008006" key="3">
    <source>
        <dbReference type="Google" id="ProtNLM"/>
    </source>
</evidence>
<accession>A0A450W624</accession>
<evidence type="ECO:0000256" key="1">
    <source>
        <dbReference type="SAM" id="Phobius"/>
    </source>
</evidence>
<evidence type="ECO:0000313" key="2">
    <source>
        <dbReference type="EMBL" id="VFK12391.1"/>
    </source>
</evidence>
<keyword evidence="1" id="KW-1133">Transmembrane helix</keyword>
<proteinExistence type="predicted"/>
<keyword evidence="1" id="KW-0812">Transmembrane</keyword>
<protein>
    <recommendedName>
        <fullName evidence="3">SMODS and SLOG-associating 2TM effector domain-containing protein</fullName>
    </recommendedName>
</protein>
<reference evidence="2" key="1">
    <citation type="submission" date="2019-02" db="EMBL/GenBank/DDBJ databases">
        <authorList>
            <person name="Gruber-Vodicka R. H."/>
            <person name="Seah K. B. B."/>
        </authorList>
    </citation>
    <scope>NUCLEOTIDE SEQUENCE</scope>
    <source>
        <strain evidence="2">BECK_S313</strain>
    </source>
</reference>
<gene>
    <name evidence="2" type="ORF">BECKLPF1236B_GA0070989_103419</name>
</gene>
<organism evidence="2">
    <name type="scientific">Candidatus Kentrum sp. LPFa</name>
    <dbReference type="NCBI Taxonomy" id="2126335"/>
    <lineage>
        <taxon>Bacteria</taxon>
        <taxon>Pseudomonadati</taxon>
        <taxon>Pseudomonadota</taxon>
        <taxon>Gammaproteobacteria</taxon>
        <taxon>Candidatus Kentrum</taxon>
    </lineage>
</organism>
<sequence>MVLGNINGIRKMGSEDANSTLRNPNQGSNARLAFAEDSKGDIRRCGERQNGGDSEPKETAAAAEEEIDAFVFNCDRISIYHAIRRDFLDKCHRISLFLVVLSGTAAVADLKIQFGINWLTMFPALFGLANLVFDFAGQARIHESIYRRICALRGEIVADENVARNITRWQKEMHGIYAEDPAIYRALEAWAYNLACNGREQYEYHFIIPRWHLFLKNVWPFLSVNYAAKQL</sequence>
<dbReference type="EMBL" id="CAADFK010000034">
    <property type="protein sequence ID" value="VFK12391.1"/>
    <property type="molecule type" value="Genomic_DNA"/>
</dbReference>
<keyword evidence="1" id="KW-0472">Membrane</keyword>
<dbReference type="AlphaFoldDB" id="A0A450W624"/>